<name>A0AAW9PWK9_9CYAN</name>
<organism evidence="1 2">
    <name type="scientific">Tumidithrix elongata BACA0141</name>
    <dbReference type="NCBI Taxonomy" id="2716417"/>
    <lineage>
        <taxon>Bacteria</taxon>
        <taxon>Bacillati</taxon>
        <taxon>Cyanobacteriota</taxon>
        <taxon>Cyanophyceae</taxon>
        <taxon>Pseudanabaenales</taxon>
        <taxon>Pseudanabaenaceae</taxon>
        <taxon>Tumidithrix</taxon>
        <taxon>Tumidithrix elongata</taxon>
    </lineage>
</organism>
<sequence length="159" mass="17526">MKVTNGKLEAISCKTGHYVAGKEQLYQVLTELKERSVALSGVGVFDFAAKQYPGEEGDAEGFLKANKTTIEPKIVEAEEKKKKAEEKQQKQQKLQEDLIKYSGGDPVSALKAKGIRLYNESDPTDWVVDSSDGSSWSSVDLETQVKLLKNEISIDDING</sequence>
<keyword evidence="2" id="KW-1185">Reference proteome</keyword>
<comment type="caution">
    <text evidence="1">The sequence shown here is derived from an EMBL/GenBank/DDBJ whole genome shotgun (WGS) entry which is preliminary data.</text>
</comment>
<proteinExistence type="predicted"/>
<evidence type="ECO:0000313" key="1">
    <source>
        <dbReference type="EMBL" id="MEE3719919.1"/>
    </source>
</evidence>
<evidence type="ECO:0000313" key="2">
    <source>
        <dbReference type="Proteomes" id="UP001333818"/>
    </source>
</evidence>
<protein>
    <submittedName>
        <fullName evidence="1">Uncharacterized protein</fullName>
    </submittedName>
</protein>
<accession>A0AAW9PWK9</accession>
<dbReference type="RefSeq" id="WP_330486356.1">
    <property type="nucleotide sequence ID" value="NZ_JAZBJZ010000190.1"/>
</dbReference>
<reference evidence="1" key="1">
    <citation type="submission" date="2024-01" db="EMBL/GenBank/DDBJ databases">
        <title>Bank of Algae and Cyanobacteria of the Azores (BACA) strain genomes.</title>
        <authorList>
            <person name="Luz R."/>
            <person name="Cordeiro R."/>
            <person name="Fonseca A."/>
            <person name="Goncalves V."/>
        </authorList>
    </citation>
    <scope>NUCLEOTIDE SEQUENCE</scope>
    <source>
        <strain evidence="1">BACA0141</strain>
    </source>
</reference>
<gene>
    <name evidence="1" type="ORF">V2H45_24570</name>
</gene>
<dbReference type="AlphaFoldDB" id="A0AAW9PWK9"/>
<dbReference type="EMBL" id="JAZBJZ010000190">
    <property type="protein sequence ID" value="MEE3719919.1"/>
    <property type="molecule type" value="Genomic_DNA"/>
</dbReference>
<dbReference type="Proteomes" id="UP001333818">
    <property type="component" value="Unassembled WGS sequence"/>
</dbReference>